<evidence type="ECO:0000256" key="2">
    <source>
        <dbReference type="ARBA" id="ARBA00022801"/>
    </source>
</evidence>
<evidence type="ECO:0000256" key="1">
    <source>
        <dbReference type="ARBA" id="ARBA00022723"/>
    </source>
</evidence>
<evidence type="ECO:0000256" key="4">
    <source>
        <dbReference type="ARBA" id="ARBA00025742"/>
    </source>
</evidence>
<keyword evidence="7" id="KW-1185">Reference proteome</keyword>
<evidence type="ECO:0000313" key="6">
    <source>
        <dbReference type="EMBL" id="GAA4191814.1"/>
    </source>
</evidence>
<dbReference type="Gene3D" id="3.60.21.10">
    <property type="match status" value="1"/>
</dbReference>
<dbReference type="SUPFAM" id="SSF56300">
    <property type="entry name" value="Metallo-dependent phosphatases"/>
    <property type="match status" value="1"/>
</dbReference>
<reference evidence="7" key="1">
    <citation type="journal article" date="2019" name="Int. J. Syst. Evol. Microbiol.">
        <title>The Global Catalogue of Microorganisms (GCM) 10K type strain sequencing project: providing services to taxonomists for standard genome sequencing and annotation.</title>
        <authorList>
            <consortium name="The Broad Institute Genomics Platform"/>
            <consortium name="The Broad Institute Genome Sequencing Center for Infectious Disease"/>
            <person name="Wu L."/>
            <person name="Ma J."/>
        </authorList>
    </citation>
    <scope>NUCLEOTIDE SEQUENCE [LARGE SCALE GENOMIC DNA]</scope>
    <source>
        <strain evidence="7">JCM 17593</strain>
    </source>
</reference>
<dbReference type="InterPro" id="IPR050884">
    <property type="entry name" value="CNP_phosphodiesterase-III"/>
</dbReference>
<gene>
    <name evidence="6" type="ORF">GCM10022288_23210</name>
</gene>
<comment type="caution">
    <text evidence="6">The sequence shown here is derived from an EMBL/GenBank/DDBJ whole genome shotgun (WGS) entry which is preliminary data.</text>
</comment>
<keyword evidence="3" id="KW-0408">Iron</keyword>
<comment type="similarity">
    <text evidence="4">Belongs to the cyclic nucleotide phosphodiesterase class-III family.</text>
</comment>
<sequence length="284" mass="29663">MSPLPDTLRDMTLRILHLSDTHLLGDPEARHNGVDTTAALDRVLERAAQVEGIGLVVASGDLSEDGAVAAYEKLRDRLEPFAAERGAATAYVMGNHDLRDGFEQVLGERDGVLEVGGFRVIRLDTAVPGAGYGELFPDQLAWLRAQLATPAPYGTVVVMHHAPVPAWSALLRALELQGAADVLAALSGGDVRVVLSGHYHHSVATWVDGLPVIVAPGVTNTTDALAPGGHERAAAGSGFAVIDLPEAGAPAATFVSVPTGADEWLFDLDPAAVDSIARAYGPHS</sequence>
<proteinExistence type="inferred from homology"/>
<dbReference type="PANTHER" id="PTHR42988">
    <property type="entry name" value="PHOSPHOHYDROLASE"/>
    <property type="match status" value="1"/>
</dbReference>
<dbReference type="InterPro" id="IPR004843">
    <property type="entry name" value="Calcineurin-like_PHP"/>
</dbReference>
<accession>A0ABP8AVY5</accession>
<organism evidence="6 7">
    <name type="scientific">Gryllotalpicola kribbensis</name>
    <dbReference type="NCBI Taxonomy" id="993084"/>
    <lineage>
        <taxon>Bacteria</taxon>
        <taxon>Bacillati</taxon>
        <taxon>Actinomycetota</taxon>
        <taxon>Actinomycetes</taxon>
        <taxon>Micrococcales</taxon>
        <taxon>Microbacteriaceae</taxon>
        <taxon>Gryllotalpicola</taxon>
    </lineage>
</organism>
<evidence type="ECO:0000259" key="5">
    <source>
        <dbReference type="Pfam" id="PF00149"/>
    </source>
</evidence>
<dbReference type="PANTHER" id="PTHR42988:SF2">
    <property type="entry name" value="CYCLIC NUCLEOTIDE PHOSPHODIESTERASE CBUA0032-RELATED"/>
    <property type="match status" value="1"/>
</dbReference>
<keyword evidence="1" id="KW-0479">Metal-binding</keyword>
<evidence type="ECO:0000256" key="3">
    <source>
        <dbReference type="ARBA" id="ARBA00023004"/>
    </source>
</evidence>
<name>A0ABP8AVY5_9MICO</name>
<dbReference type="EMBL" id="BAABBX010000015">
    <property type="protein sequence ID" value="GAA4191814.1"/>
    <property type="molecule type" value="Genomic_DNA"/>
</dbReference>
<dbReference type="Pfam" id="PF00149">
    <property type="entry name" value="Metallophos"/>
    <property type="match status" value="1"/>
</dbReference>
<protein>
    <submittedName>
        <fullName evidence="6">Metallophosphoesterase</fullName>
    </submittedName>
</protein>
<feature type="domain" description="Calcineurin-like phosphoesterase" evidence="5">
    <location>
        <begin position="13"/>
        <end position="201"/>
    </location>
</feature>
<keyword evidence="2" id="KW-0378">Hydrolase</keyword>
<evidence type="ECO:0000313" key="7">
    <source>
        <dbReference type="Proteomes" id="UP001500213"/>
    </source>
</evidence>
<dbReference type="InterPro" id="IPR029052">
    <property type="entry name" value="Metallo-depent_PP-like"/>
</dbReference>
<dbReference type="Proteomes" id="UP001500213">
    <property type="component" value="Unassembled WGS sequence"/>
</dbReference>